<evidence type="ECO:0000313" key="1">
    <source>
        <dbReference type="EMBL" id="WFQ95592.1"/>
    </source>
</evidence>
<gene>
    <name evidence="1" type="ORF">MFERI15407_00854</name>
</gene>
<evidence type="ECO:0000313" key="2">
    <source>
        <dbReference type="Proteomes" id="UP001178740"/>
    </source>
</evidence>
<dbReference type="RefSeq" id="WP_278300341.1">
    <property type="nucleotide sequence ID" value="NZ_CP113499.1"/>
</dbReference>
<dbReference type="AlphaFoldDB" id="A0AAQ3HWZ9"/>
<organism evidence="1 2">
    <name type="scientific">Mycoplasma feriruminatoris</name>
    <dbReference type="NCBI Taxonomy" id="1179777"/>
    <lineage>
        <taxon>Bacteria</taxon>
        <taxon>Bacillati</taxon>
        <taxon>Mycoplasmatota</taxon>
        <taxon>Mollicutes</taxon>
        <taxon>Mycoplasmataceae</taxon>
        <taxon>Mycoplasma</taxon>
    </lineage>
</organism>
<accession>A0AAQ3HWZ9</accession>
<proteinExistence type="predicted"/>
<dbReference type="EMBL" id="CP113499">
    <property type="protein sequence ID" value="WFQ95592.1"/>
    <property type="molecule type" value="Genomic_DNA"/>
</dbReference>
<dbReference type="Proteomes" id="UP001178740">
    <property type="component" value="Chromosome"/>
</dbReference>
<name>A0AAQ3HWZ9_9MOLU</name>
<sequence length="58" mass="7227">MKDSNKKTIKPNNSKTKYNEEKKWIKELEKESEYYKLEAEFWKKFHTLLTENEEENKK</sequence>
<protein>
    <submittedName>
        <fullName evidence="1">Helix-turn-helix domain-containing protein</fullName>
    </submittedName>
</protein>
<reference evidence="1" key="1">
    <citation type="submission" date="2022-11" db="EMBL/GenBank/DDBJ databases">
        <title>Comparative genomic analysis of Mycoplasma feriruminatoris and the Mycoplasma mycoides cluster.</title>
        <authorList>
            <person name="Baby V."/>
            <person name="Ambroset C."/>
            <person name="Gaurivaud P."/>
            <person name="Boury C."/>
            <person name="Guichoux E."/>
            <person name="Lartigue C."/>
            <person name="Tardy F."/>
            <person name="Sirand-Pugnet P."/>
        </authorList>
    </citation>
    <scope>NUCLEOTIDE SEQUENCE</scope>
    <source>
        <strain evidence="1">L15407</strain>
    </source>
</reference>